<gene>
    <name evidence="3" type="ORF">DJ90_2662</name>
    <name evidence="4" type="ORF">GNQ08_04465</name>
</gene>
<dbReference type="PATRIC" id="fig|44252.3.peg.2587"/>
<feature type="domain" description="Glycosyl transferase family 1" evidence="2">
    <location>
        <begin position="237"/>
        <end position="345"/>
    </location>
</feature>
<sequence>MENQLLPGIVVLNRNYFPDSEMSAYKVGATHFALEIIKCLNENGSLLGIILYKRDETLSEPAIKNETLNGYNTITLFFNFRMNDESVMEAIDRAIVMLYRSETDNLIVYYHTDTIIQYHPKHIPACLTHHGPFVEDFIENYSLIEAYKAFESNEKVHHMLEQQKRGLTTLLSNENIFVLQHSNMQSRFLRNKGIRQDLIKAIIPPIIPITVSEVNLGEKLQYFLKNISENELILTSNAARIDYFKNMDLLIHSALELTKKNIPVKVIITGGSKVDEHKREALYKLIPENLRYRFMFTEKLSKLELYALFKIMKRKGIFVFTSRYETLGITPLEAVLSGVCTIMPDSDLVEASRFFPQKYKFSPSLEMLVDKLNELYFSKDYKTNEVNNYVGSIISEENFKKSFINMWSEITTIVNEKKYSKSASCK</sequence>
<dbReference type="PANTHER" id="PTHR46401:SF2">
    <property type="entry name" value="GLYCOSYLTRANSFERASE WBBK-RELATED"/>
    <property type="match status" value="1"/>
</dbReference>
<dbReference type="HOGENOM" id="CLU_058456_0_0_9"/>
<keyword evidence="5" id="KW-1185">Reference proteome</keyword>
<organism evidence="3 5">
    <name type="scientific">Paenibacillus macerans</name>
    <name type="common">Bacillus macerans</name>
    <dbReference type="NCBI Taxonomy" id="44252"/>
    <lineage>
        <taxon>Bacteria</taxon>
        <taxon>Bacillati</taxon>
        <taxon>Bacillota</taxon>
        <taxon>Bacilli</taxon>
        <taxon>Bacillales</taxon>
        <taxon>Paenibacillaceae</taxon>
        <taxon>Paenibacillus</taxon>
    </lineage>
</organism>
<dbReference type="SUPFAM" id="SSF53756">
    <property type="entry name" value="UDP-Glycosyltransferase/glycogen phosphorylase"/>
    <property type="match status" value="1"/>
</dbReference>
<reference evidence="4 6" key="2">
    <citation type="submission" date="2019-11" db="EMBL/GenBank/DDBJ databases">
        <title>Draft genome sequences of five Paenibacillus species of dairy origin.</title>
        <authorList>
            <person name="Olajide A.M."/>
            <person name="Chen S."/>
            <person name="Lapointe G."/>
        </authorList>
    </citation>
    <scope>NUCLEOTIDE SEQUENCE [LARGE SCALE GENOMIC DNA]</scope>
    <source>
        <strain evidence="4 6">3CT49</strain>
    </source>
</reference>
<evidence type="ECO:0000256" key="1">
    <source>
        <dbReference type="ARBA" id="ARBA00022679"/>
    </source>
</evidence>
<dbReference type="GeneID" id="77006852"/>
<accession>A0A090ZEJ9</accession>
<keyword evidence="1 3" id="KW-0808">Transferase</keyword>
<dbReference type="Proteomes" id="UP000029278">
    <property type="component" value="Unassembled WGS sequence"/>
</dbReference>
<dbReference type="Gene3D" id="3.40.50.2000">
    <property type="entry name" value="Glycogen Phosphorylase B"/>
    <property type="match status" value="1"/>
</dbReference>
<evidence type="ECO:0000259" key="2">
    <source>
        <dbReference type="Pfam" id="PF00534"/>
    </source>
</evidence>
<dbReference type="InterPro" id="IPR001296">
    <property type="entry name" value="Glyco_trans_1"/>
</dbReference>
<dbReference type="RefSeq" id="WP_036622482.1">
    <property type="nucleotide sequence ID" value="NZ_BGML01000006.1"/>
</dbReference>
<dbReference type="PANTHER" id="PTHR46401">
    <property type="entry name" value="GLYCOSYLTRANSFERASE WBBK-RELATED"/>
    <property type="match status" value="1"/>
</dbReference>
<comment type="caution">
    <text evidence="3">The sequence shown here is derived from an EMBL/GenBank/DDBJ whole genome shotgun (WGS) entry which is preliminary data.</text>
</comment>
<evidence type="ECO:0000313" key="6">
    <source>
        <dbReference type="Proteomes" id="UP000442469"/>
    </source>
</evidence>
<name>A0A090ZEJ9_PAEMA</name>
<dbReference type="STRING" id="44252.DJ90_2662"/>
<reference evidence="3 5" key="1">
    <citation type="submission" date="2014-04" db="EMBL/GenBank/DDBJ databases">
        <authorList>
            <person name="Bishop-Lilly K.A."/>
            <person name="Broomall S.M."/>
            <person name="Chain P.S."/>
            <person name="Chertkov O."/>
            <person name="Coyne S.R."/>
            <person name="Daligault H.E."/>
            <person name="Davenport K.W."/>
            <person name="Erkkila T."/>
            <person name="Frey K.G."/>
            <person name="Gibbons H.S."/>
            <person name="Gu W."/>
            <person name="Jaissle J."/>
            <person name="Johnson S.L."/>
            <person name="Koroleva G.I."/>
            <person name="Ladner J.T."/>
            <person name="Lo C.-C."/>
            <person name="Minogue T.D."/>
            <person name="Munk C."/>
            <person name="Palacios G.F."/>
            <person name="Redden C.L."/>
            <person name="Rosenzweig C.N."/>
            <person name="Scholz M.B."/>
            <person name="Teshima H."/>
            <person name="Xu Y."/>
        </authorList>
    </citation>
    <scope>NUCLEOTIDE SEQUENCE [LARGE SCALE GENOMIC DNA]</scope>
    <source>
        <strain evidence="3 5">8244</strain>
    </source>
</reference>
<dbReference type="Pfam" id="PF00534">
    <property type="entry name" value="Glycos_transf_1"/>
    <property type="match status" value="1"/>
</dbReference>
<evidence type="ECO:0000313" key="4">
    <source>
        <dbReference type="EMBL" id="MUG21681.1"/>
    </source>
</evidence>
<dbReference type="EMBL" id="JMQA01000024">
    <property type="protein sequence ID" value="KFN09052.1"/>
    <property type="molecule type" value="Genomic_DNA"/>
</dbReference>
<proteinExistence type="predicted"/>
<dbReference type="OrthoDB" id="9764577at2"/>
<evidence type="ECO:0000313" key="3">
    <source>
        <dbReference type="EMBL" id="KFN09052.1"/>
    </source>
</evidence>
<evidence type="ECO:0000313" key="5">
    <source>
        <dbReference type="Proteomes" id="UP000029278"/>
    </source>
</evidence>
<dbReference type="AlphaFoldDB" id="A0A090ZEJ9"/>
<dbReference type="GO" id="GO:0009103">
    <property type="term" value="P:lipopolysaccharide biosynthetic process"/>
    <property type="evidence" value="ECO:0007669"/>
    <property type="project" value="TreeGrafter"/>
</dbReference>
<dbReference type="EMBL" id="WNZZ01000002">
    <property type="protein sequence ID" value="MUG21681.1"/>
    <property type="molecule type" value="Genomic_DNA"/>
</dbReference>
<protein>
    <submittedName>
        <fullName evidence="3">Glycosyl transferases group 1 family protein</fullName>
    </submittedName>
    <submittedName>
        <fullName evidence="4">Glycosyltransferase</fullName>
    </submittedName>
</protein>
<dbReference type="Proteomes" id="UP000442469">
    <property type="component" value="Unassembled WGS sequence"/>
</dbReference>
<dbReference type="GO" id="GO:0016757">
    <property type="term" value="F:glycosyltransferase activity"/>
    <property type="evidence" value="ECO:0007669"/>
    <property type="project" value="InterPro"/>
</dbReference>